<dbReference type="Proteomes" id="UP000241247">
    <property type="component" value="Unassembled WGS sequence"/>
</dbReference>
<keyword evidence="16" id="KW-1185">Reference proteome</keyword>
<dbReference type="CDD" id="cd05230">
    <property type="entry name" value="UGD_SDR_e"/>
    <property type="match status" value="1"/>
</dbReference>
<dbReference type="FunFam" id="3.40.50.720:FF:000065">
    <property type="entry name" value="UDP-glucuronic acid decarboxylase 1"/>
    <property type="match status" value="1"/>
</dbReference>
<feature type="region of interest" description="Disordered" evidence="13">
    <location>
        <begin position="327"/>
        <end position="349"/>
    </location>
</feature>
<dbReference type="InterPro" id="IPR036291">
    <property type="entry name" value="NAD(P)-bd_dom_sf"/>
</dbReference>
<gene>
    <name evidence="15" type="ORF">C7449_103154</name>
</gene>
<evidence type="ECO:0000256" key="12">
    <source>
        <dbReference type="ARBA" id="ARBA00037859"/>
    </source>
</evidence>
<feature type="domain" description="NAD-dependent epimerase/dehydratase" evidence="14">
    <location>
        <begin position="13"/>
        <end position="239"/>
    </location>
</feature>
<evidence type="ECO:0000256" key="6">
    <source>
        <dbReference type="ARBA" id="ARBA00022989"/>
    </source>
</evidence>
<accession>A0A2T5BAX2</accession>
<feature type="compositionally biased region" description="Basic and acidic residues" evidence="13">
    <location>
        <begin position="335"/>
        <end position="349"/>
    </location>
</feature>
<evidence type="ECO:0000256" key="10">
    <source>
        <dbReference type="ARBA" id="ARBA00023180"/>
    </source>
</evidence>
<name>A0A2T5BAX2_MYCDI</name>
<evidence type="ECO:0000313" key="15">
    <source>
        <dbReference type="EMBL" id="PTM96140.1"/>
    </source>
</evidence>
<dbReference type="GO" id="GO:0033320">
    <property type="term" value="P:UDP-D-xylose biosynthetic process"/>
    <property type="evidence" value="ECO:0007669"/>
    <property type="project" value="UniProtKB-UniPathway"/>
</dbReference>
<evidence type="ECO:0000256" key="7">
    <source>
        <dbReference type="ARBA" id="ARBA00023027"/>
    </source>
</evidence>
<dbReference type="InterPro" id="IPR044516">
    <property type="entry name" value="UXS-like"/>
</dbReference>
<evidence type="ECO:0000256" key="9">
    <source>
        <dbReference type="ARBA" id="ARBA00023136"/>
    </source>
</evidence>
<dbReference type="EMBL" id="PZZZ01000003">
    <property type="protein sequence ID" value="PTM96140.1"/>
    <property type="molecule type" value="Genomic_DNA"/>
</dbReference>
<comment type="cofactor">
    <cofactor evidence="1">
        <name>NAD(+)</name>
        <dbReference type="ChEBI" id="CHEBI:57540"/>
    </cofactor>
</comment>
<dbReference type="PANTHER" id="PTHR43078:SF6">
    <property type="entry name" value="UDP-GLUCURONIC ACID DECARBOXYLASE 1"/>
    <property type="match status" value="1"/>
</dbReference>
<evidence type="ECO:0000256" key="4">
    <source>
        <dbReference type="ARBA" id="ARBA00022793"/>
    </source>
</evidence>
<dbReference type="GO" id="GO:0048040">
    <property type="term" value="F:UDP-glucuronate decarboxylase activity"/>
    <property type="evidence" value="ECO:0007669"/>
    <property type="project" value="TreeGrafter"/>
</dbReference>
<dbReference type="Pfam" id="PF01370">
    <property type="entry name" value="Epimerase"/>
    <property type="match status" value="1"/>
</dbReference>
<dbReference type="RefSeq" id="WP_108002223.1">
    <property type="nucleotide sequence ID" value="NZ_JBHEEX010000009.1"/>
</dbReference>
<evidence type="ECO:0000256" key="1">
    <source>
        <dbReference type="ARBA" id="ARBA00001911"/>
    </source>
</evidence>
<keyword evidence="11" id="KW-0456">Lyase</keyword>
<dbReference type="OrthoDB" id="9801785at2"/>
<keyword evidence="5" id="KW-0735">Signal-anchor</keyword>
<keyword evidence="6" id="KW-1133">Transmembrane helix</keyword>
<dbReference type="PANTHER" id="PTHR43078">
    <property type="entry name" value="UDP-GLUCURONIC ACID DECARBOXYLASE-RELATED"/>
    <property type="match status" value="1"/>
</dbReference>
<evidence type="ECO:0000256" key="5">
    <source>
        <dbReference type="ARBA" id="ARBA00022968"/>
    </source>
</evidence>
<dbReference type="InterPro" id="IPR001509">
    <property type="entry name" value="Epimerase_deHydtase"/>
</dbReference>
<sequence>MLQRSNAFGSKTVLVAGGAGFLGSHLCDALLELGHRVVCVDSFLTGSFENIAPLQNHPCFSVVRHDICEPLPATIALDQIYNLACPASPPRYQADPIHTMMTSVAGTTNLLKLARQHDATFLMASTSEIYGDPEQHPQDESYLGHVNCTGPRACYDEGKRAAEALCFDSLRSGAIDARVVRIFNTYGPRMQPDDGRIVSNLIVQALRGEPLTIFGNGQQTRSFCYVSDLVEGLMRLMNIDPNPGVPINLGNPGEFTIAELAEMVLARVPTRSKIVHRPLPADDPKRRRPDITRAKELLGWEPKVVLSEGLEHTVAWFRQQVRPLEAAAKRPLRPGAEHRGNPCRADAGR</sequence>
<evidence type="ECO:0000259" key="14">
    <source>
        <dbReference type="Pfam" id="PF01370"/>
    </source>
</evidence>
<evidence type="ECO:0000256" key="3">
    <source>
        <dbReference type="ARBA" id="ARBA00022692"/>
    </source>
</evidence>
<dbReference type="AlphaFoldDB" id="A0A2T5BAX2"/>
<dbReference type="SUPFAM" id="SSF51735">
    <property type="entry name" value="NAD(P)-binding Rossmann-fold domains"/>
    <property type="match status" value="1"/>
</dbReference>
<evidence type="ECO:0000256" key="11">
    <source>
        <dbReference type="ARBA" id="ARBA00023239"/>
    </source>
</evidence>
<dbReference type="GO" id="GO:0042732">
    <property type="term" value="P:D-xylose metabolic process"/>
    <property type="evidence" value="ECO:0007669"/>
    <property type="project" value="InterPro"/>
</dbReference>
<evidence type="ECO:0000256" key="8">
    <source>
        <dbReference type="ARBA" id="ARBA00023034"/>
    </source>
</evidence>
<dbReference type="Gene3D" id="3.40.50.720">
    <property type="entry name" value="NAD(P)-binding Rossmann-like Domain"/>
    <property type="match status" value="1"/>
</dbReference>
<protein>
    <submittedName>
        <fullName evidence="15">UDP-glucuronate decarboxylase</fullName>
    </submittedName>
</protein>
<comment type="subcellular location">
    <subcellularLocation>
        <location evidence="2">Golgi apparatus membrane</location>
        <topology evidence="2">Single-pass type II membrane protein</topology>
    </subcellularLocation>
    <subcellularLocation>
        <location evidence="12">Golgi apparatus</location>
        <location evidence="12">Golgi stack membrane</location>
    </subcellularLocation>
</comment>
<evidence type="ECO:0000256" key="13">
    <source>
        <dbReference type="SAM" id="MobiDB-lite"/>
    </source>
</evidence>
<comment type="caution">
    <text evidence="15">The sequence shown here is derived from an EMBL/GenBank/DDBJ whole genome shotgun (WGS) entry which is preliminary data.</text>
</comment>
<evidence type="ECO:0000256" key="2">
    <source>
        <dbReference type="ARBA" id="ARBA00004323"/>
    </source>
</evidence>
<keyword evidence="8" id="KW-0333">Golgi apparatus</keyword>
<dbReference type="UniPathway" id="UPA00796">
    <property type="reaction ID" value="UER00771"/>
</dbReference>
<keyword evidence="7" id="KW-0520">NAD</keyword>
<keyword evidence="9" id="KW-0472">Membrane</keyword>
<organism evidence="15 16">
    <name type="scientific">Mycoplana dimorpha</name>
    <dbReference type="NCBI Taxonomy" id="28320"/>
    <lineage>
        <taxon>Bacteria</taxon>
        <taxon>Pseudomonadati</taxon>
        <taxon>Pseudomonadota</taxon>
        <taxon>Alphaproteobacteria</taxon>
        <taxon>Hyphomicrobiales</taxon>
        <taxon>Rhizobiaceae</taxon>
        <taxon>Mycoplana</taxon>
    </lineage>
</organism>
<dbReference type="GO" id="GO:0005737">
    <property type="term" value="C:cytoplasm"/>
    <property type="evidence" value="ECO:0007669"/>
    <property type="project" value="TreeGrafter"/>
</dbReference>
<keyword evidence="4" id="KW-0210">Decarboxylase</keyword>
<keyword evidence="10" id="KW-0325">Glycoprotein</keyword>
<reference evidence="15 16" key="1">
    <citation type="submission" date="2018-04" db="EMBL/GenBank/DDBJ databases">
        <title>Genomic Encyclopedia of Type Strains, Phase IV (KMG-IV): sequencing the most valuable type-strain genomes for metagenomic binning, comparative biology and taxonomic classification.</title>
        <authorList>
            <person name="Goeker M."/>
        </authorList>
    </citation>
    <scope>NUCLEOTIDE SEQUENCE [LARGE SCALE GENOMIC DNA]</scope>
    <source>
        <strain evidence="15 16">DSM 7138</strain>
    </source>
</reference>
<proteinExistence type="predicted"/>
<dbReference type="GO" id="GO:0070403">
    <property type="term" value="F:NAD+ binding"/>
    <property type="evidence" value="ECO:0007669"/>
    <property type="project" value="InterPro"/>
</dbReference>
<keyword evidence="3" id="KW-0812">Transmembrane</keyword>
<evidence type="ECO:0000313" key="16">
    <source>
        <dbReference type="Proteomes" id="UP000241247"/>
    </source>
</evidence>